<reference evidence="1 2" key="1">
    <citation type="submission" date="2019-07" db="EMBL/GenBank/DDBJ databases">
        <authorList>
            <person name="Jastrzebski P J."/>
            <person name="Paukszto L."/>
            <person name="Jastrzebski P J."/>
        </authorList>
    </citation>
    <scope>NUCLEOTIDE SEQUENCE [LARGE SCALE GENOMIC DNA]</scope>
    <source>
        <strain evidence="1 2">WMS-il1</strain>
    </source>
</reference>
<evidence type="ECO:0000313" key="1">
    <source>
        <dbReference type="EMBL" id="VUZ54124.1"/>
    </source>
</evidence>
<organism evidence="1 2">
    <name type="scientific">Hymenolepis diminuta</name>
    <name type="common">Rat tapeworm</name>
    <dbReference type="NCBI Taxonomy" id="6216"/>
    <lineage>
        <taxon>Eukaryota</taxon>
        <taxon>Metazoa</taxon>
        <taxon>Spiralia</taxon>
        <taxon>Lophotrochozoa</taxon>
        <taxon>Platyhelminthes</taxon>
        <taxon>Cestoda</taxon>
        <taxon>Eucestoda</taxon>
        <taxon>Cyclophyllidea</taxon>
        <taxon>Hymenolepididae</taxon>
        <taxon>Hymenolepis</taxon>
    </lineage>
</organism>
<protein>
    <submittedName>
        <fullName evidence="1">Uncharacterized protein</fullName>
    </submittedName>
</protein>
<keyword evidence="2" id="KW-1185">Reference proteome</keyword>
<proteinExistence type="predicted"/>
<sequence length="57" mass="6427">VEFTTLPLPIKGVLCALGYSRKCQRVTDRVAVKCGVRAEVFPPNRRSIFLQRGVEHN</sequence>
<feature type="non-terminal residue" evidence="1">
    <location>
        <position position="1"/>
    </location>
</feature>
<name>A0A564Z5R8_HYMDI</name>
<evidence type="ECO:0000313" key="2">
    <source>
        <dbReference type="Proteomes" id="UP000321570"/>
    </source>
</evidence>
<dbReference type="EMBL" id="CABIJS010000610">
    <property type="protein sequence ID" value="VUZ54124.1"/>
    <property type="molecule type" value="Genomic_DNA"/>
</dbReference>
<dbReference type="AlphaFoldDB" id="A0A564Z5R8"/>
<dbReference type="Proteomes" id="UP000321570">
    <property type="component" value="Unassembled WGS sequence"/>
</dbReference>
<accession>A0A564Z5R8</accession>
<gene>
    <name evidence="1" type="ORF">WMSIL1_LOCUS12307</name>
</gene>